<organism evidence="3 4">
    <name type="scientific">Hymenobacter polaris</name>
    <dbReference type="NCBI Taxonomy" id="2682546"/>
    <lineage>
        <taxon>Bacteria</taxon>
        <taxon>Pseudomonadati</taxon>
        <taxon>Bacteroidota</taxon>
        <taxon>Cytophagia</taxon>
        <taxon>Cytophagales</taxon>
        <taxon>Hymenobacteraceae</taxon>
        <taxon>Hymenobacter</taxon>
    </lineage>
</organism>
<dbReference type="EMBL" id="JABBGH010000001">
    <property type="protein sequence ID" value="NML63747.1"/>
    <property type="molecule type" value="Genomic_DNA"/>
</dbReference>
<reference evidence="3 4" key="1">
    <citation type="submission" date="2020-04" db="EMBL/GenBank/DDBJ databases">
        <title>Hymenobacter polaris sp. nov., isolated from Arctic soil.</title>
        <authorList>
            <person name="Dahal R.H."/>
        </authorList>
    </citation>
    <scope>NUCLEOTIDE SEQUENCE [LARGE SCALE GENOMIC DNA]</scope>
    <source>
        <strain evidence="3 4">RP-2-7</strain>
    </source>
</reference>
<evidence type="ECO:0000313" key="3">
    <source>
        <dbReference type="EMBL" id="NML63747.1"/>
    </source>
</evidence>
<dbReference type="Proteomes" id="UP000559626">
    <property type="component" value="Unassembled WGS sequence"/>
</dbReference>
<keyword evidence="4" id="KW-1185">Reference proteome</keyword>
<sequence length="88" mass="9196">MRSSISLLFLFAFSALLALGTAACGTKPDGTPYGVDPAKLPDGRRKTQEAAMSIYKKDMPKGAEMNAVTNGARAGQPASQALPDQPAR</sequence>
<evidence type="ECO:0008006" key="5">
    <source>
        <dbReference type="Google" id="ProtNLM"/>
    </source>
</evidence>
<feature type="signal peptide" evidence="2">
    <location>
        <begin position="1"/>
        <end position="18"/>
    </location>
</feature>
<feature type="region of interest" description="Disordered" evidence="1">
    <location>
        <begin position="66"/>
        <end position="88"/>
    </location>
</feature>
<evidence type="ECO:0000313" key="4">
    <source>
        <dbReference type="Proteomes" id="UP000559626"/>
    </source>
</evidence>
<proteinExistence type="predicted"/>
<name>A0A7Y0FKI7_9BACT</name>
<protein>
    <recommendedName>
        <fullName evidence="5">Lipoprotein</fullName>
    </recommendedName>
</protein>
<dbReference type="AlphaFoldDB" id="A0A7Y0FKI7"/>
<dbReference type="RefSeq" id="WP_169529088.1">
    <property type="nucleotide sequence ID" value="NZ_JABBGH010000001.1"/>
</dbReference>
<feature type="region of interest" description="Disordered" evidence="1">
    <location>
        <begin position="27"/>
        <end position="46"/>
    </location>
</feature>
<accession>A0A7Y0FKI7</accession>
<keyword evidence="2" id="KW-0732">Signal</keyword>
<evidence type="ECO:0000256" key="1">
    <source>
        <dbReference type="SAM" id="MobiDB-lite"/>
    </source>
</evidence>
<dbReference type="PROSITE" id="PS51257">
    <property type="entry name" value="PROKAR_LIPOPROTEIN"/>
    <property type="match status" value="1"/>
</dbReference>
<evidence type="ECO:0000256" key="2">
    <source>
        <dbReference type="SAM" id="SignalP"/>
    </source>
</evidence>
<feature type="chain" id="PRO_5031553582" description="Lipoprotein" evidence="2">
    <location>
        <begin position="19"/>
        <end position="88"/>
    </location>
</feature>
<gene>
    <name evidence="3" type="ORF">HHL22_00860</name>
</gene>
<comment type="caution">
    <text evidence="3">The sequence shown here is derived from an EMBL/GenBank/DDBJ whole genome shotgun (WGS) entry which is preliminary data.</text>
</comment>